<dbReference type="PANTHER" id="PTHR30613">
    <property type="entry name" value="UNCHARACTERIZED PROTEIN YBIU-RELATED"/>
    <property type="match status" value="1"/>
</dbReference>
<accession>A0A0D7B4F3</accession>
<reference evidence="1 2" key="1">
    <citation type="journal article" date="2015" name="Fungal Genet. Biol.">
        <title>Evolution of novel wood decay mechanisms in Agaricales revealed by the genome sequences of Fistulina hepatica and Cylindrobasidium torrendii.</title>
        <authorList>
            <person name="Floudas D."/>
            <person name="Held B.W."/>
            <person name="Riley R."/>
            <person name="Nagy L.G."/>
            <person name="Koehler G."/>
            <person name="Ransdell A.S."/>
            <person name="Younus H."/>
            <person name="Chow J."/>
            <person name="Chiniquy J."/>
            <person name="Lipzen A."/>
            <person name="Tritt A."/>
            <person name="Sun H."/>
            <person name="Haridas S."/>
            <person name="LaButti K."/>
            <person name="Ohm R.A."/>
            <person name="Kues U."/>
            <person name="Blanchette R.A."/>
            <person name="Grigoriev I.V."/>
            <person name="Minto R.E."/>
            <person name="Hibbett D.S."/>
        </authorList>
    </citation>
    <scope>NUCLEOTIDE SEQUENCE [LARGE SCALE GENOMIC DNA]</scope>
    <source>
        <strain evidence="1 2">FP15055 ss-10</strain>
    </source>
</reference>
<protein>
    <submittedName>
        <fullName evidence="1">DUF1479-domain-containing protein</fullName>
    </submittedName>
</protein>
<organism evidence="1 2">
    <name type="scientific">Cylindrobasidium torrendii FP15055 ss-10</name>
    <dbReference type="NCBI Taxonomy" id="1314674"/>
    <lineage>
        <taxon>Eukaryota</taxon>
        <taxon>Fungi</taxon>
        <taxon>Dikarya</taxon>
        <taxon>Basidiomycota</taxon>
        <taxon>Agaricomycotina</taxon>
        <taxon>Agaricomycetes</taxon>
        <taxon>Agaricomycetidae</taxon>
        <taxon>Agaricales</taxon>
        <taxon>Marasmiineae</taxon>
        <taxon>Physalacriaceae</taxon>
        <taxon>Cylindrobasidium</taxon>
    </lineage>
</organism>
<evidence type="ECO:0000313" key="2">
    <source>
        <dbReference type="Proteomes" id="UP000054007"/>
    </source>
</evidence>
<dbReference type="EMBL" id="KN880590">
    <property type="protein sequence ID" value="KIY65448.1"/>
    <property type="molecule type" value="Genomic_DNA"/>
</dbReference>
<dbReference type="Proteomes" id="UP000054007">
    <property type="component" value="Unassembled WGS sequence"/>
</dbReference>
<name>A0A0D7B4F3_9AGAR</name>
<dbReference type="Gene3D" id="2.60.120.330">
    <property type="entry name" value="B-lactam Antibiotic, Isopenicillin N Synthase, Chain"/>
    <property type="match status" value="1"/>
</dbReference>
<proteinExistence type="predicted"/>
<dbReference type="InterPro" id="IPR027443">
    <property type="entry name" value="IPNS-like_sf"/>
</dbReference>
<dbReference type="SUPFAM" id="SSF51197">
    <property type="entry name" value="Clavaminate synthase-like"/>
    <property type="match status" value="1"/>
</dbReference>
<dbReference type="AlphaFoldDB" id="A0A0D7B4F3"/>
<keyword evidence="2" id="KW-1185">Reference proteome</keyword>
<gene>
    <name evidence="1" type="ORF">CYLTODRAFT_424355</name>
</gene>
<dbReference type="PANTHER" id="PTHR30613:SF1">
    <property type="entry name" value="DUF1479 DOMAIN PROTEIN (AFU_ORTHOLOGUE AFUA_5G09280)"/>
    <property type="match status" value="1"/>
</dbReference>
<dbReference type="OrthoDB" id="8249012at2759"/>
<sequence length="429" mass="48670">MASPDHFQQIKQEIADSIPDFERLAVRSWGEIIAELAKATERIKNTGPEYIPQVEFAELKHLSDEKIAEIRRKGCAVVRNVVDDDVAARWKTTLEEHVKANPDVDGFPNDNKQFFQLYWTKPQVEARAHPNMLATTSWLNGLWHGEPGQDLKGVDLAQSLSYADRFRIRHPGGLWINHPPHVDGGSIERWEDPTFRSSFHDILSGEWRKHDAFNLGGRITARHSMYRRPNQASIFRSFQGWLAMSPIAPTQGTLKVFPDILLSNAYLILRPFFRPVENSNEIDVLNAENWKFDISSPDFAGLTKTVGGWHGPRPTPELHPHMRLEEAMTSMPAVNPGDTVWWHCDMVHSVEEEHTGDNDSAVMYIPAMPLTSLNKQYIDRQLESFLRGVRPPDYPDTTKDENTFVGTAKAEDIKTPDGRLAMGLPLLVA</sequence>
<dbReference type="STRING" id="1314674.A0A0D7B4F3"/>
<evidence type="ECO:0000313" key="1">
    <source>
        <dbReference type="EMBL" id="KIY65448.1"/>
    </source>
</evidence>
<dbReference type="InterPro" id="IPR010856">
    <property type="entry name" value="Gig2-like"/>
</dbReference>
<dbReference type="Pfam" id="PF07350">
    <property type="entry name" value="Gig2-like"/>
    <property type="match status" value="1"/>
</dbReference>